<feature type="domain" description="Acyl-CoA dehydrogenase/oxidase N-terminal" evidence="9">
    <location>
        <begin position="6"/>
        <end position="123"/>
    </location>
</feature>
<comment type="cofactor">
    <cofactor evidence="1 6">
        <name>FAD</name>
        <dbReference type="ChEBI" id="CHEBI:57692"/>
    </cofactor>
</comment>
<dbReference type="RefSeq" id="WP_149610909.1">
    <property type="nucleotide sequence ID" value="NZ_VTUX01000003.1"/>
</dbReference>
<dbReference type="InterPro" id="IPR006091">
    <property type="entry name" value="Acyl-CoA_Oxase/DH_mid-dom"/>
</dbReference>
<keyword evidence="11" id="KW-1185">Reference proteome</keyword>
<dbReference type="AlphaFoldDB" id="A0A5B0X017"/>
<comment type="caution">
    <text evidence="10">The sequence shown here is derived from an EMBL/GenBank/DDBJ whole genome shotgun (WGS) entry which is preliminary data.</text>
</comment>
<dbReference type="PANTHER" id="PTHR43292">
    <property type="entry name" value="ACYL-COA DEHYDROGENASE"/>
    <property type="match status" value="1"/>
</dbReference>
<keyword evidence="4 6" id="KW-0274">FAD</keyword>
<evidence type="ECO:0000256" key="2">
    <source>
        <dbReference type="ARBA" id="ARBA00009347"/>
    </source>
</evidence>
<feature type="domain" description="Acyl-CoA dehydrogenase/oxidase C-terminal" evidence="7">
    <location>
        <begin position="233"/>
        <end position="387"/>
    </location>
</feature>
<keyword evidence="5 6" id="KW-0560">Oxidoreductase</keyword>
<dbReference type="Gene3D" id="1.10.540.10">
    <property type="entry name" value="Acyl-CoA dehydrogenase/oxidase, N-terminal domain"/>
    <property type="match status" value="1"/>
</dbReference>
<evidence type="ECO:0000256" key="4">
    <source>
        <dbReference type="ARBA" id="ARBA00022827"/>
    </source>
</evidence>
<dbReference type="Pfam" id="PF00441">
    <property type="entry name" value="Acyl-CoA_dh_1"/>
    <property type="match status" value="1"/>
</dbReference>
<dbReference type="SUPFAM" id="SSF56645">
    <property type="entry name" value="Acyl-CoA dehydrogenase NM domain-like"/>
    <property type="match status" value="1"/>
</dbReference>
<dbReference type="GO" id="GO:0005886">
    <property type="term" value="C:plasma membrane"/>
    <property type="evidence" value="ECO:0007669"/>
    <property type="project" value="TreeGrafter"/>
</dbReference>
<evidence type="ECO:0000313" key="10">
    <source>
        <dbReference type="EMBL" id="KAA1192626.1"/>
    </source>
</evidence>
<dbReference type="Pfam" id="PF02771">
    <property type="entry name" value="Acyl-CoA_dh_N"/>
    <property type="match status" value="1"/>
</dbReference>
<dbReference type="InterPro" id="IPR052161">
    <property type="entry name" value="Mycobact_Acyl-CoA_DH"/>
</dbReference>
<evidence type="ECO:0000256" key="5">
    <source>
        <dbReference type="ARBA" id="ARBA00023002"/>
    </source>
</evidence>
<dbReference type="InterPro" id="IPR037069">
    <property type="entry name" value="AcylCoA_DH/ox_N_sf"/>
</dbReference>
<gene>
    <name evidence="10" type="ORF">F0M18_08155</name>
</gene>
<evidence type="ECO:0000259" key="8">
    <source>
        <dbReference type="Pfam" id="PF02770"/>
    </source>
</evidence>
<dbReference type="FunFam" id="2.40.110.10:FF:000011">
    <property type="entry name" value="Acyl-CoA dehydrogenase FadE34"/>
    <property type="match status" value="1"/>
</dbReference>
<dbReference type="InterPro" id="IPR013786">
    <property type="entry name" value="AcylCoA_DH/ox_N"/>
</dbReference>
<protein>
    <submittedName>
        <fullName evidence="10">Acyl-CoA dehydrogenase</fullName>
    </submittedName>
</protein>
<proteinExistence type="inferred from homology"/>
<evidence type="ECO:0000256" key="3">
    <source>
        <dbReference type="ARBA" id="ARBA00022630"/>
    </source>
</evidence>
<dbReference type="InterPro" id="IPR009100">
    <property type="entry name" value="AcylCoA_DH/oxidase_NM_dom_sf"/>
</dbReference>
<dbReference type="GO" id="GO:0016627">
    <property type="term" value="F:oxidoreductase activity, acting on the CH-CH group of donors"/>
    <property type="evidence" value="ECO:0007669"/>
    <property type="project" value="InterPro"/>
</dbReference>
<dbReference type="GO" id="GO:0050660">
    <property type="term" value="F:flavin adenine dinucleotide binding"/>
    <property type="evidence" value="ECO:0007669"/>
    <property type="project" value="InterPro"/>
</dbReference>
<dbReference type="Pfam" id="PF02770">
    <property type="entry name" value="Acyl-CoA_dh_M"/>
    <property type="match status" value="1"/>
</dbReference>
<name>A0A5B0X017_9GAMM</name>
<dbReference type="PANTHER" id="PTHR43292:SF4">
    <property type="entry name" value="ACYL-COA DEHYDROGENASE FADE34"/>
    <property type="match status" value="1"/>
</dbReference>
<dbReference type="EMBL" id="VTUX01000003">
    <property type="protein sequence ID" value="KAA1192626.1"/>
    <property type="molecule type" value="Genomic_DNA"/>
</dbReference>
<evidence type="ECO:0000313" key="11">
    <source>
        <dbReference type="Proteomes" id="UP000323708"/>
    </source>
</evidence>
<evidence type="ECO:0000256" key="6">
    <source>
        <dbReference type="RuleBase" id="RU362125"/>
    </source>
</evidence>
<dbReference type="Proteomes" id="UP000323708">
    <property type="component" value="Unassembled WGS sequence"/>
</dbReference>
<dbReference type="Gene3D" id="1.20.140.10">
    <property type="entry name" value="Butyryl-CoA Dehydrogenase, subunit A, domain 3"/>
    <property type="match status" value="1"/>
</dbReference>
<dbReference type="InterPro" id="IPR036250">
    <property type="entry name" value="AcylCo_DH-like_C"/>
</dbReference>
<dbReference type="Gene3D" id="2.40.110.10">
    <property type="entry name" value="Butyryl-CoA Dehydrogenase, subunit A, domain 2"/>
    <property type="match status" value="1"/>
</dbReference>
<comment type="similarity">
    <text evidence="2 6">Belongs to the acyl-CoA dehydrogenase family.</text>
</comment>
<evidence type="ECO:0000259" key="7">
    <source>
        <dbReference type="Pfam" id="PF00441"/>
    </source>
</evidence>
<dbReference type="InterPro" id="IPR046373">
    <property type="entry name" value="Acyl-CoA_Oxase/DH_mid-dom_sf"/>
</dbReference>
<evidence type="ECO:0000259" key="9">
    <source>
        <dbReference type="Pfam" id="PF02771"/>
    </source>
</evidence>
<keyword evidence="3 6" id="KW-0285">Flavoprotein</keyword>
<reference evidence="10 11" key="1">
    <citation type="submission" date="2019-09" db="EMBL/GenBank/DDBJ databases">
        <authorList>
            <person name="Chen X.-Y."/>
        </authorList>
    </citation>
    <scope>NUCLEOTIDE SEQUENCE [LARGE SCALE GENOMIC DNA]</scope>
    <source>
        <strain evidence="10 11">NY5</strain>
    </source>
</reference>
<dbReference type="SUPFAM" id="SSF47203">
    <property type="entry name" value="Acyl-CoA dehydrogenase C-terminal domain-like"/>
    <property type="match status" value="1"/>
</dbReference>
<accession>A0A5B0X017</accession>
<evidence type="ECO:0000256" key="1">
    <source>
        <dbReference type="ARBA" id="ARBA00001974"/>
    </source>
</evidence>
<organism evidence="10 11">
    <name type="scientific">Pseudohalioglobus sediminis</name>
    <dbReference type="NCBI Taxonomy" id="2606449"/>
    <lineage>
        <taxon>Bacteria</taxon>
        <taxon>Pseudomonadati</taxon>
        <taxon>Pseudomonadota</taxon>
        <taxon>Gammaproteobacteria</taxon>
        <taxon>Cellvibrionales</taxon>
        <taxon>Halieaceae</taxon>
        <taxon>Pseudohalioglobus</taxon>
    </lineage>
</organism>
<feature type="domain" description="Acyl-CoA oxidase/dehydrogenase middle" evidence="8">
    <location>
        <begin position="127"/>
        <end position="221"/>
    </location>
</feature>
<dbReference type="InterPro" id="IPR009075">
    <property type="entry name" value="AcylCo_DH/oxidase_C"/>
</dbReference>
<sequence length="405" mass="44859">MDFEDTPEEAEFRAEVKAWLAEQAAEYDLSNHGELSVDQQLALGRAFQARKADRGYAKVTWPRELGGMGGTPMQAVIYDQEEEKYDFPTVFFGISVGMPIPVMRRFATEEQQQRYLVPALRGEEIWCQLFSEPAAGSDLGGIRLRALRDGDDWVLNGQKIWTSWAHISDYGVIITRTDPSVPKHRGMTYFFVDMKAPGVEVRPIQQAAGGGEFCEVFFTDVRVPDSARLGEINGGWQVAIATLMEERFAVTEASGGGASLEDTVRFLRREFDDGESGLDDPIVRDKIAQWYVAESGINNFHARQLTGLSQGQLPGPEAALSKLVIARKLQAQSAYIMDTCGPAGAIYPDHPISRASDYRMAWLEAAGYRIAGGTDEILRNTIAERVLGLPGDVRVDKNIPFEQLG</sequence>